<dbReference type="RefSeq" id="WP_147458986.1">
    <property type="nucleotide sequence ID" value="NZ_CP046441.1"/>
</dbReference>
<gene>
    <name evidence="1" type="ORF">GMO17_22820</name>
</gene>
<dbReference type="AlphaFoldDB" id="A0AAE6UNL8"/>
<dbReference type="Proteomes" id="UP000423413">
    <property type="component" value="Chromosome"/>
</dbReference>
<proteinExistence type="predicted"/>
<dbReference type="EMBL" id="CP046441">
    <property type="protein sequence ID" value="QGT83787.1"/>
    <property type="molecule type" value="Genomic_DNA"/>
</dbReference>
<evidence type="ECO:0000313" key="1">
    <source>
        <dbReference type="EMBL" id="QGT83787.1"/>
    </source>
</evidence>
<sequence length="259" mass="29645">MLIELNIETQELKQDAPPKSKLEQIIEHTTKAKKKPPPVNPEHSLEYEYLLALGPNNAVEETLKLTTKRYMQLRSSLSDRDRIKLDLILIQILSSEQHTLQVLSDELKSLLNKEKFAVFNHIQNAYLSIVAALLFDQTPVINSKIKFLCVGLHELYSGDQRFYKDFKKSRPAIAKEGGLARAENYLETKSEARRLLLDTAPPGGWTSELEAHKAILPHIKEYIKSKNIRYPAQTAIDKKLRHWIKEDPIVSTAVNIQKT</sequence>
<protein>
    <submittedName>
        <fullName evidence="1">Uncharacterized protein</fullName>
    </submittedName>
</protein>
<evidence type="ECO:0000313" key="2">
    <source>
        <dbReference type="Proteomes" id="UP000423413"/>
    </source>
</evidence>
<reference evidence="1 2" key="1">
    <citation type="submission" date="2019-11" db="EMBL/GenBank/DDBJ databases">
        <title>Complete genome sequence of Pseudomonas syringae pv. coronafaciens isolate B19001 originated in imported oat cereal.</title>
        <authorList>
            <person name="Kim S.M."/>
            <person name="Lee B.C."/>
            <person name="Seo S.J."/>
            <person name="Lee J.E."/>
            <person name="Choi N.J."/>
            <person name="Park J.H."/>
        </authorList>
    </citation>
    <scope>NUCLEOTIDE SEQUENCE [LARGE SCALE GENOMIC DNA]</scope>
    <source>
        <strain evidence="1 2">B19001</strain>
    </source>
</reference>
<accession>A0AAE6UNL8</accession>
<organism evidence="1 2">
    <name type="scientific">Pseudomonas coronafaciens pv. coronafaciens</name>
    <dbReference type="NCBI Taxonomy" id="235275"/>
    <lineage>
        <taxon>Bacteria</taxon>
        <taxon>Pseudomonadati</taxon>
        <taxon>Pseudomonadota</taxon>
        <taxon>Gammaproteobacteria</taxon>
        <taxon>Pseudomonadales</taxon>
        <taxon>Pseudomonadaceae</taxon>
        <taxon>Pseudomonas</taxon>
        <taxon>Pseudomonas coronafaciens</taxon>
    </lineage>
</organism>
<name>A0AAE6UNL8_9PSED</name>